<comment type="caution">
    <text evidence="2">The sequence shown here is derived from an EMBL/GenBank/DDBJ whole genome shotgun (WGS) entry which is preliminary data.</text>
</comment>
<gene>
    <name evidence="2" type="ORF">BaRGS_00028602</name>
</gene>
<evidence type="ECO:0000256" key="1">
    <source>
        <dbReference type="SAM" id="MobiDB-lite"/>
    </source>
</evidence>
<accession>A0ABD0JZW6</accession>
<reference evidence="2 3" key="1">
    <citation type="journal article" date="2023" name="Sci. Data">
        <title>Genome assembly of the Korean intertidal mud-creeper Batillaria attramentaria.</title>
        <authorList>
            <person name="Patra A.K."/>
            <person name="Ho P.T."/>
            <person name="Jun S."/>
            <person name="Lee S.J."/>
            <person name="Kim Y."/>
            <person name="Won Y.J."/>
        </authorList>
    </citation>
    <scope>NUCLEOTIDE SEQUENCE [LARGE SCALE GENOMIC DNA]</scope>
    <source>
        <strain evidence="2">Wonlab-2016</strain>
    </source>
</reference>
<proteinExistence type="predicted"/>
<dbReference type="AlphaFoldDB" id="A0ABD0JZW6"/>
<keyword evidence="3" id="KW-1185">Reference proteome</keyword>
<dbReference type="Proteomes" id="UP001519460">
    <property type="component" value="Unassembled WGS sequence"/>
</dbReference>
<organism evidence="2 3">
    <name type="scientific">Batillaria attramentaria</name>
    <dbReference type="NCBI Taxonomy" id="370345"/>
    <lineage>
        <taxon>Eukaryota</taxon>
        <taxon>Metazoa</taxon>
        <taxon>Spiralia</taxon>
        <taxon>Lophotrochozoa</taxon>
        <taxon>Mollusca</taxon>
        <taxon>Gastropoda</taxon>
        <taxon>Caenogastropoda</taxon>
        <taxon>Sorbeoconcha</taxon>
        <taxon>Cerithioidea</taxon>
        <taxon>Batillariidae</taxon>
        <taxon>Batillaria</taxon>
    </lineage>
</organism>
<feature type="compositionally biased region" description="Basic and acidic residues" evidence="1">
    <location>
        <begin position="42"/>
        <end position="53"/>
    </location>
</feature>
<feature type="non-terminal residue" evidence="2">
    <location>
        <position position="1"/>
    </location>
</feature>
<feature type="region of interest" description="Disordered" evidence="1">
    <location>
        <begin position="31"/>
        <end position="53"/>
    </location>
</feature>
<evidence type="ECO:0000313" key="3">
    <source>
        <dbReference type="Proteomes" id="UP001519460"/>
    </source>
</evidence>
<evidence type="ECO:0000313" key="2">
    <source>
        <dbReference type="EMBL" id="KAK7480118.1"/>
    </source>
</evidence>
<name>A0ABD0JZW6_9CAEN</name>
<dbReference type="EMBL" id="JACVVK020000287">
    <property type="protein sequence ID" value="KAK7480118.1"/>
    <property type="molecule type" value="Genomic_DNA"/>
</dbReference>
<sequence>PQFRCLGRKIGAGFDADTAVAAEAEIRHGSHQDNAGGLIKPSHCERETDRNYF</sequence>
<protein>
    <submittedName>
        <fullName evidence="2">Uncharacterized protein</fullName>
    </submittedName>
</protein>